<dbReference type="Gene3D" id="3.30.70.1520">
    <property type="entry name" value="Heterotetrameric sarcosine oxidase"/>
    <property type="match status" value="1"/>
</dbReference>
<dbReference type="Proteomes" id="UP001139308">
    <property type="component" value="Unassembled WGS sequence"/>
</dbReference>
<dbReference type="Pfam" id="PF04268">
    <property type="entry name" value="SoxG"/>
    <property type="match status" value="1"/>
</dbReference>
<evidence type="ECO:0000313" key="1">
    <source>
        <dbReference type="EMBL" id="MCG5078605.1"/>
    </source>
</evidence>
<proteinExistence type="predicted"/>
<dbReference type="Gene3D" id="3.30.1360.120">
    <property type="entry name" value="Probable tRNA modification gtpase trme, domain 1"/>
    <property type="match status" value="1"/>
</dbReference>
<sequence>MLNETMDKAPRAERATTAARLESPFVGVAGLMKAQEGRAPKGFAMRELPFRDLVNVRGDLSDPAFVDAFAQVVGCQPPATPNTVAKGNGYDVLWLGPDEWLVRSTAPVQVGVLEAQLAPAFGEAYAAAVDVGSGYTVVEIDGARTRELLSRGCPLDLHPRLFKEGQCAQSVFFKAGIVLIPTGEDRFEIVVRRSFADYFCRIMLDATVSLAS</sequence>
<evidence type="ECO:0000313" key="2">
    <source>
        <dbReference type="Proteomes" id="UP001139308"/>
    </source>
</evidence>
<gene>
    <name evidence="1" type="ORF">L5014_35655</name>
</gene>
<organism evidence="1 2">
    <name type="scientific">Paraburkholderia tagetis</name>
    <dbReference type="NCBI Taxonomy" id="2913261"/>
    <lineage>
        <taxon>Bacteria</taxon>
        <taxon>Pseudomonadati</taxon>
        <taxon>Pseudomonadota</taxon>
        <taxon>Betaproteobacteria</taxon>
        <taxon>Burkholderiales</taxon>
        <taxon>Burkholderiaceae</taxon>
        <taxon>Paraburkholderia</taxon>
    </lineage>
</organism>
<dbReference type="InterPro" id="IPR027266">
    <property type="entry name" value="TrmE/GcvT-like"/>
</dbReference>
<accession>A0A9X2A1D6</accession>
<keyword evidence="2" id="KW-1185">Reference proteome</keyword>
<name>A0A9X2A1D6_9BURK</name>
<dbReference type="SUPFAM" id="SSF103025">
    <property type="entry name" value="Folate-binding domain"/>
    <property type="match status" value="1"/>
</dbReference>
<comment type="caution">
    <text evidence="1">The sequence shown here is derived from an EMBL/GenBank/DDBJ whole genome shotgun (WGS) entry which is preliminary data.</text>
</comment>
<dbReference type="AlphaFoldDB" id="A0A9X2A1D6"/>
<dbReference type="RefSeq" id="WP_238468584.1">
    <property type="nucleotide sequence ID" value="NZ_JAKLJA010000065.1"/>
</dbReference>
<dbReference type="InterPro" id="IPR007375">
    <property type="entry name" value="SoxG"/>
</dbReference>
<protein>
    <submittedName>
        <fullName evidence="1">Sarcosine oxidase subunit gamma</fullName>
    </submittedName>
</protein>
<reference evidence="1" key="1">
    <citation type="submission" date="2022-01" db="EMBL/GenBank/DDBJ databases">
        <title>Genome sequence and assembly of Parabukholderia sp. RG36.</title>
        <authorList>
            <person name="Chhetri G."/>
        </authorList>
    </citation>
    <scope>NUCLEOTIDE SEQUENCE</scope>
    <source>
        <strain evidence="1">RG36</strain>
    </source>
</reference>
<dbReference type="EMBL" id="JAKLJA010000065">
    <property type="protein sequence ID" value="MCG5078605.1"/>
    <property type="molecule type" value="Genomic_DNA"/>
</dbReference>